<protein>
    <submittedName>
        <fullName evidence="2">Uncharacterized protein</fullName>
    </submittedName>
</protein>
<feature type="compositionally biased region" description="Polar residues" evidence="1">
    <location>
        <begin position="272"/>
        <end position="287"/>
    </location>
</feature>
<proteinExistence type="predicted"/>
<evidence type="ECO:0000313" key="2">
    <source>
        <dbReference type="EMBL" id="CAK9155683.1"/>
    </source>
</evidence>
<dbReference type="PANTHER" id="PTHR13413:SF0">
    <property type="entry name" value="YLP MOTIF-CONTAINING PROTEIN 1"/>
    <property type="match status" value="1"/>
</dbReference>
<evidence type="ECO:0000313" key="3">
    <source>
        <dbReference type="Proteomes" id="UP001642360"/>
    </source>
</evidence>
<comment type="caution">
    <text evidence="2">The sequence shown here is derived from an EMBL/GenBank/DDBJ whole genome shotgun (WGS) entry which is preliminary data.</text>
</comment>
<reference evidence="2 3" key="1">
    <citation type="submission" date="2024-02" db="EMBL/GenBank/DDBJ databases">
        <authorList>
            <person name="Vignale AGUSTIN F."/>
            <person name="Sosa J E."/>
            <person name="Modenutti C."/>
        </authorList>
    </citation>
    <scope>NUCLEOTIDE SEQUENCE [LARGE SCALE GENOMIC DNA]</scope>
</reference>
<organism evidence="2 3">
    <name type="scientific">Ilex paraguariensis</name>
    <name type="common">yerba mate</name>
    <dbReference type="NCBI Taxonomy" id="185542"/>
    <lineage>
        <taxon>Eukaryota</taxon>
        <taxon>Viridiplantae</taxon>
        <taxon>Streptophyta</taxon>
        <taxon>Embryophyta</taxon>
        <taxon>Tracheophyta</taxon>
        <taxon>Spermatophyta</taxon>
        <taxon>Magnoliopsida</taxon>
        <taxon>eudicotyledons</taxon>
        <taxon>Gunneridae</taxon>
        <taxon>Pentapetalae</taxon>
        <taxon>asterids</taxon>
        <taxon>campanulids</taxon>
        <taxon>Aquifoliales</taxon>
        <taxon>Aquifoliaceae</taxon>
        <taxon>Ilex</taxon>
    </lineage>
</organism>
<dbReference type="AlphaFoldDB" id="A0ABC8SKV5"/>
<name>A0ABC8SKV5_9AQUA</name>
<dbReference type="Proteomes" id="UP001642360">
    <property type="component" value="Unassembled WGS sequence"/>
</dbReference>
<dbReference type="PANTHER" id="PTHR13413">
    <property type="entry name" value="YLP MOTIF CONTAINING PROTEIN NUCLEAR PROTEIN ZAP"/>
    <property type="match status" value="1"/>
</dbReference>
<dbReference type="InterPro" id="IPR026314">
    <property type="entry name" value="YLP_motif_con_p1"/>
</dbReference>
<accession>A0ABC8SKV5</accession>
<keyword evidence="3" id="KW-1185">Reference proteome</keyword>
<sequence length="319" mass="35108">MVGVGGHGKRSGYEVYLLEATYKDPVGCAARNVHGFTQDGIQRMAEQWEEAPSLYLKLDMKRSGYEVYLLEATYKDPVGCAARNVHGFTQDGIQRMAEQWEEAPSLYLKLDMKSLLHGDDLEESGIQEVDMDTEDGDPSSGQLGSEERNLEAIEPLVGDYAPDGSLMHDNRFDTKDDHPAEEVKELGKSKWSDVLDEDDAQRTGVAKGNLSALSGLIQAYGKGGKSVHWGDQVGNTGFSIAAAKKANVLSIVIGAGSGYNLKSNPLPEEENLTSTQKTGESRGQNIFQERLRAERESSRAIFEKRRQRIGGLNGEEEQY</sequence>
<feature type="region of interest" description="Disordered" evidence="1">
    <location>
        <begin position="264"/>
        <end position="287"/>
    </location>
</feature>
<evidence type="ECO:0000256" key="1">
    <source>
        <dbReference type="SAM" id="MobiDB-lite"/>
    </source>
</evidence>
<dbReference type="EMBL" id="CAUOFW020002725">
    <property type="protein sequence ID" value="CAK9155683.1"/>
    <property type="molecule type" value="Genomic_DNA"/>
</dbReference>
<gene>
    <name evidence="2" type="ORF">ILEXP_LOCUS24092</name>
</gene>